<proteinExistence type="predicted"/>
<reference evidence="3" key="2">
    <citation type="journal article" date="2007" name="Science">
        <title>Draft genome sequence of the sexually transmitted pathogen Trichomonas vaginalis.</title>
        <authorList>
            <person name="Carlton J.M."/>
            <person name="Hirt R.P."/>
            <person name="Silva J.C."/>
            <person name="Delcher A.L."/>
            <person name="Schatz M."/>
            <person name="Zhao Q."/>
            <person name="Wortman J.R."/>
            <person name="Bidwell S.L."/>
            <person name="Alsmark U.C.M."/>
            <person name="Besteiro S."/>
            <person name="Sicheritz-Ponten T."/>
            <person name="Noel C.J."/>
            <person name="Dacks J.B."/>
            <person name="Foster P.G."/>
            <person name="Simillion C."/>
            <person name="Van de Peer Y."/>
            <person name="Miranda-Saavedra D."/>
            <person name="Barton G.J."/>
            <person name="Westrop G.D."/>
            <person name="Mueller S."/>
            <person name="Dessi D."/>
            <person name="Fiori P.L."/>
            <person name="Ren Q."/>
            <person name="Paulsen I."/>
            <person name="Zhang H."/>
            <person name="Bastida-Corcuera F.D."/>
            <person name="Simoes-Barbosa A."/>
            <person name="Brown M.T."/>
            <person name="Hayes R.D."/>
            <person name="Mukherjee M."/>
            <person name="Okumura C.Y."/>
            <person name="Schneider R."/>
            <person name="Smith A.J."/>
            <person name="Vanacova S."/>
            <person name="Villalvazo M."/>
            <person name="Haas B.J."/>
            <person name="Pertea M."/>
            <person name="Feldblyum T.V."/>
            <person name="Utterback T.R."/>
            <person name="Shu C.L."/>
            <person name="Osoegawa K."/>
            <person name="de Jong P.J."/>
            <person name="Hrdy I."/>
            <person name="Horvathova L."/>
            <person name="Zubacova Z."/>
            <person name="Dolezal P."/>
            <person name="Malik S.B."/>
            <person name="Logsdon J.M. Jr."/>
            <person name="Henze K."/>
            <person name="Gupta A."/>
            <person name="Wang C.C."/>
            <person name="Dunne R.L."/>
            <person name="Upcroft J.A."/>
            <person name="Upcroft P."/>
            <person name="White O."/>
            <person name="Salzberg S.L."/>
            <person name="Tang P."/>
            <person name="Chiu C.-H."/>
            <person name="Lee Y.-S."/>
            <person name="Embley T.M."/>
            <person name="Coombs G.H."/>
            <person name="Mottram J.C."/>
            <person name="Tachezy J."/>
            <person name="Fraser-Liggett C.M."/>
            <person name="Johnson P.J."/>
        </authorList>
    </citation>
    <scope>NUCLEOTIDE SEQUENCE [LARGE SCALE GENOMIC DNA]</scope>
    <source>
        <strain evidence="3">G3</strain>
    </source>
</reference>
<sequence length="434" mass="49551">MSTKPTLAALPRVRPSSLKPMPLKEGHKSTEPTVLNQPFPEISFQGPLPGIPAMSRKLSRRFSSVNSTTDASEAMKLARRKNSFSYKPAQLPSFELDYTITLHIMSNWGDPNEITVSEIDFLGEDKSSLKVTKVSPDIPTEDKNSFALMSNGVLVKANDNERWIHSWKQNQEPIVVHFTITSCQPPKFVRIWNTEDRSERNMKKFAVFLENEFVGSKEVPQQFGAVLPLTRMITPSSESVLKLVNFTTYFNELFKDAYGTLPIRKTSKIMIRIYRSFTDQDMHIGLNCIDIFDCKGNVIEQTDIRYLRIDGATNYSSPLNCFKEKKVGVAVNEIWIAERKYGEPIEFLIELQVPTQIALFRFYNLNFEEESYNLGVSDLSIFMDDVLAAQRRLGKADGPIYRNNKGITDVWVCQSNIIKDLPKIAEIFNVIYEE</sequence>
<dbReference type="PANTHER" id="PTHR21534">
    <property type="entry name" value="KATANIN-INTERACTING PROTEIN"/>
    <property type="match status" value="1"/>
</dbReference>
<dbReference type="InParanoid" id="A2FY84"/>
<keyword evidence="4" id="KW-1185">Reference proteome</keyword>
<dbReference type="OrthoDB" id="304622at2759"/>
<feature type="domain" description="KATNIP" evidence="2">
    <location>
        <begin position="102"/>
        <end position="303"/>
    </location>
</feature>
<dbReference type="VEuPathDB" id="TrichDB:TVAG_088240"/>
<dbReference type="InterPro" id="IPR026704">
    <property type="entry name" value="KATNIP"/>
</dbReference>
<dbReference type="AlphaFoldDB" id="A2FY84"/>
<dbReference type="Proteomes" id="UP000001542">
    <property type="component" value="Unassembled WGS sequence"/>
</dbReference>
<organism evidence="3 4">
    <name type="scientific">Trichomonas vaginalis (strain ATCC PRA-98 / G3)</name>
    <dbReference type="NCBI Taxonomy" id="412133"/>
    <lineage>
        <taxon>Eukaryota</taxon>
        <taxon>Metamonada</taxon>
        <taxon>Parabasalia</taxon>
        <taxon>Trichomonadida</taxon>
        <taxon>Trichomonadidae</taxon>
        <taxon>Trichomonas</taxon>
    </lineage>
</organism>
<evidence type="ECO:0000313" key="3">
    <source>
        <dbReference type="EMBL" id="EAX90131.1"/>
    </source>
</evidence>
<dbReference type="InterPro" id="IPR027859">
    <property type="entry name" value="KATNIP_dom"/>
</dbReference>
<evidence type="ECO:0000256" key="1">
    <source>
        <dbReference type="SAM" id="MobiDB-lite"/>
    </source>
</evidence>
<dbReference type="EMBL" id="DS114135">
    <property type="protein sequence ID" value="EAX90131.1"/>
    <property type="molecule type" value="Genomic_DNA"/>
</dbReference>
<feature type="region of interest" description="Disordered" evidence="1">
    <location>
        <begin position="1"/>
        <end position="38"/>
    </location>
</feature>
<dbReference type="VEuPathDB" id="TrichDB:TVAGG3_0446160"/>
<evidence type="ECO:0000259" key="2">
    <source>
        <dbReference type="Pfam" id="PF14652"/>
    </source>
</evidence>
<gene>
    <name evidence="3" type="ORF">TVAG_088240</name>
</gene>
<evidence type="ECO:0000313" key="4">
    <source>
        <dbReference type="Proteomes" id="UP000001542"/>
    </source>
</evidence>
<dbReference type="RefSeq" id="XP_001303061.1">
    <property type="nucleotide sequence ID" value="XM_001303060.1"/>
</dbReference>
<dbReference type="PANTHER" id="PTHR21534:SF0">
    <property type="entry name" value="KATANIN-INTERACTING PROTEIN"/>
    <property type="match status" value="1"/>
</dbReference>
<accession>A2FY84</accession>
<protein>
    <recommendedName>
        <fullName evidence="2">KATNIP domain-containing protein</fullName>
    </recommendedName>
</protein>
<name>A2FY84_TRIV3</name>
<dbReference type="Pfam" id="PF14652">
    <property type="entry name" value="DUF4457"/>
    <property type="match status" value="1"/>
</dbReference>
<reference evidence="3" key="1">
    <citation type="submission" date="2006-10" db="EMBL/GenBank/DDBJ databases">
        <authorList>
            <person name="Amadeo P."/>
            <person name="Zhao Q."/>
            <person name="Wortman J."/>
            <person name="Fraser-Liggett C."/>
            <person name="Carlton J."/>
        </authorList>
    </citation>
    <scope>NUCLEOTIDE SEQUENCE</scope>
    <source>
        <strain evidence="3">G3</strain>
    </source>
</reference>
<dbReference type="KEGG" id="tva:4747808"/>